<name>A0ABS3T948_9BACT</name>
<organism evidence="2 3">
    <name type="scientific">Hymenobacter defluvii</name>
    <dbReference type="NCBI Taxonomy" id="2054411"/>
    <lineage>
        <taxon>Bacteria</taxon>
        <taxon>Pseudomonadati</taxon>
        <taxon>Bacteroidota</taxon>
        <taxon>Cytophagia</taxon>
        <taxon>Cytophagales</taxon>
        <taxon>Hymenobacteraceae</taxon>
        <taxon>Hymenobacter</taxon>
    </lineage>
</organism>
<keyword evidence="1" id="KW-0732">Signal</keyword>
<comment type="caution">
    <text evidence="2">The sequence shown here is derived from an EMBL/GenBank/DDBJ whole genome shotgun (WGS) entry which is preliminary data.</text>
</comment>
<evidence type="ECO:0000256" key="1">
    <source>
        <dbReference type="SAM" id="SignalP"/>
    </source>
</evidence>
<keyword evidence="3" id="KW-1185">Reference proteome</keyword>
<evidence type="ECO:0000313" key="2">
    <source>
        <dbReference type="EMBL" id="MBO3270183.1"/>
    </source>
</evidence>
<reference evidence="2 3" key="1">
    <citation type="submission" date="2021-03" db="EMBL/GenBank/DDBJ databases">
        <authorList>
            <person name="Kim M.K."/>
        </authorList>
    </citation>
    <scope>NUCLEOTIDE SEQUENCE [LARGE SCALE GENOMIC DNA]</scope>
    <source>
        <strain evidence="2 3">BT507</strain>
    </source>
</reference>
<dbReference type="EMBL" id="JAGETX010000002">
    <property type="protein sequence ID" value="MBO3270183.1"/>
    <property type="molecule type" value="Genomic_DNA"/>
</dbReference>
<sequence length="232" mass="25728">MKSLFFYSFLLSFSWCITCYAGTSPTAPDSISGQTQLIKQIAAEACQQMAADKQQDSFATMRPPQAQDTFEKILLATIKRRESTIRQVARRSNVPGAYEQLLGSLATLVSVQLVRTCPDATTLYGRFAGARSAEPTPTEQALIQEWGDELCQRLAALQKAGRLQGKTSAECLELFHQEYTASLTKRGPQTMQVYGSDANSQMVVDLLSNRITQYMQQHCLQTLLLLRGTDAK</sequence>
<gene>
    <name evidence="2" type="ORF">J4D97_05930</name>
</gene>
<feature type="chain" id="PRO_5046385531" description="DUF4142 domain-containing protein" evidence="1">
    <location>
        <begin position="22"/>
        <end position="232"/>
    </location>
</feature>
<proteinExistence type="predicted"/>
<dbReference type="RefSeq" id="WP_208306775.1">
    <property type="nucleotide sequence ID" value="NZ_JAGETX010000002.1"/>
</dbReference>
<feature type="signal peptide" evidence="1">
    <location>
        <begin position="1"/>
        <end position="21"/>
    </location>
</feature>
<accession>A0ABS3T948</accession>
<evidence type="ECO:0000313" key="3">
    <source>
        <dbReference type="Proteomes" id="UP000670527"/>
    </source>
</evidence>
<protein>
    <recommendedName>
        <fullName evidence="4">DUF4142 domain-containing protein</fullName>
    </recommendedName>
</protein>
<dbReference type="Proteomes" id="UP000670527">
    <property type="component" value="Unassembled WGS sequence"/>
</dbReference>
<evidence type="ECO:0008006" key="4">
    <source>
        <dbReference type="Google" id="ProtNLM"/>
    </source>
</evidence>